<evidence type="ECO:0000313" key="3">
    <source>
        <dbReference type="EMBL" id="KAK4030715.1"/>
    </source>
</evidence>
<feature type="region of interest" description="Disordered" evidence="1">
    <location>
        <begin position="1"/>
        <end position="21"/>
    </location>
</feature>
<keyword evidence="2" id="KW-1133">Transmembrane helix</keyword>
<keyword evidence="2" id="KW-0812">Transmembrane</keyword>
<dbReference type="Proteomes" id="UP001234178">
    <property type="component" value="Unassembled WGS sequence"/>
</dbReference>
<evidence type="ECO:0000256" key="1">
    <source>
        <dbReference type="SAM" id="MobiDB-lite"/>
    </source>
</evidence>
<gene>
    <name evidence="3" type="ORF">OUZ56_024054</name>
</gene>
<feature type="transmembrane region" description="Helical" evidence="2">
    <location>
        <begin position="35"/>
        <end position="58"/>
    </location>
</feature>
<proteinExistence type="predicted"/>
<keyword evidence="4" id="KW-1185">Reference proteome</keyword>
<feature type="compositionally biased region" description="Basic and acidic residues" evidence="1">
    <location>
        <begin position="1"/>
        <end position="10"/>
    </location>
</feature>
<accession>A0ABR0B023</accession>
<evidence type="ECO:0000256" key="2">
    <source>
        <dbReference type="SAM" id="Phobius"/>
    </source>
</evidence>
<name>A0ABR0B023_9CRUS</name>
<reference evidence="3 4" key="1">
    <citation type="journal article" date="2023" name="Nucleic Acids Res.">
        <title>The hologenome of Daphnia magna reveals possible DNA methylation and microbiome-mediated evolution of the host genome.</title>
        <authorList>
            <person name="Chaturvedi A."/>
            <person name="Li X."/>
            <person name="Dhandapani V."/>
            <person name="Marshall H."/>
            <person name="Kissane S."/>
            <person name="Cuenca-Cambronero M."/>
            <person name="Asole G."/>
            <person name="Calvet F."/>
            <person name="Ruiz-Romero M."/>
            <person name="Marangio P."/>
            <person name="Guigo R."/>
            <person name="Rago D."/>
            <person name="Mirbahai L."/>
            <person name="Eastwood N."/>
            <person name="Colbourne J.K."/>
            <person name="Zhou J."/>
            <person name="Mallon E."/>
            <person name="Orsini L."/>
        </authorList>
    </citation>
    <scope>NUCLEOTIDE SEQUENCE [LARGE SCALE GENOMIC DNA]</scope>
    <source>
        <strain evidence="3">LRV0_1</strain>
    </source>
</reference>
<dbReference type="EMBL" id="JAOYFB010000039">
    <property type="protein sequence ID" value="KAK4030715.1"/>
    <property type="molecule type" value="Genomic_DNA"/>
</dbReference>
<organism evidence="3 4">
    <name type="scientific">Daphnia magna</name>
    <dbReference type="NCBI Taxonomy" id="35525"/>
    <lineage>
        <taxon>Eukaryota</taxon>
        <taxon>Metazoa</taxon>
        <taxon>Ecdysozoa</taxon>
        <taxon>Arthropoda</taxon>
        <taxon>Crustacea</taxon>
        <taxon>Branchiopoda</taxon>
        <taxon>Diplostraca</taxon>
        <taxon>Cladocera</taxon>
        <taxon>Anomopoda</taxon>
        <taxon>Daphniidae</taxon>
        <taxon>Daphnia</taxon>
    </lineage>
</organism>
<evidence type="ECO:0000313" key="4">
    <source>
        <dbReference type="Proteomes" id="UP001234178"/>
    </source>
</evidence>
<keyword evidence="2" id="KW-0472">Membrane</keyword>
<protein>
    <submittedName>
        <fullName evidence="3">Uncharacterized protein</fullName>
    </submittedName>
</protein>
<comment type="caution">
    <text evidence="3">The sequence shown here is derived from an EMBL/GenBank/DDBJ whole genome shotgun (WGS) entry which is preliminary data.</text>
</comment>
<sequence length="97" mass="10872">MPKSPEKPIEEGIDSPIQRESKEEDINLQSVDAIFVFWMPGVSFYFLEIIQWCVYLELMPQSRLRPSKVGLGSLGGHARWSQARHILGNLGSAEASA</sequence>